<evidence type="ECO:0000313" key="2">
    <source>
        <dbReference type="EMBL" id="KUJ09323.1"/>
    </source>
</evidence>
<dbReference type="InParanoid" id="A0A132BAM5"/>
<dbReference type="Proteomes" id="UP000070700">
    <property type="component" value="Unassembled WGS sequence"/>
</dbReference>
<feature type="region of interest" description="Disordered" evidence="1">
    <location>
        <begin position="210"/>
        <end position="255"/>
    </location>
</feature>
<reference evidence="2 3" key="1">
    <citation type="submission" date="2015-10" db="EMBL/GenBank/DDBJ databases">
        <title>Full genome of DAOMC 229536 Phialocephala scopiformis, a fungal endophyte of spruce producing the potent anti-insectan compound rugulosin.</title>
        <authorList>
            <consortium name="DOE Joint Genome Institute"/>
            <person name="Walker A.K."/>
            <person name="Frasz S.L."/>
            <person name="Seifert K.A."/>
            <person name="Miller J.D."/>
            <person name="Mondo S.J."/>
            <person name="Labutti K."/>
            <person name="Lipzen A."/>
            <person name="Dockter R."/>
            <person name="Kennedy M."/>
            <person name="Grigoriev I.V."/>
            <person name="Spatafora J.W."/>
        </authorList>
    </citation>
    <scope>NUCLEOTIDE SEQUENCE [LARGE SCALE GENOMIC DNA]</scope>
    <source>
        <strain evidence="2 3">CBS 120377</strain>
    </source>
</reference>
<dbReference type="KEGG" id="psco:LY89DRAFT_690372"/>
<keyword evidence="3" id="KW-1185">Reference proteome</keyword>
<dbReference type="OrthoDB" id="3513892at2759"/>
<accession>A0A132BAM5</accession>
<dbReference type="AlphaFoldDB" id="A0A132BAM5"/>
<protein>
    <submittedName>
        <fullName evidence="2">Uncharacterized protein</fullName>
    </submittedName>
</protein>
<proteinExistence type="predicted"/>
<sequence length="255" mass="30095">MKHYQKAFGTQHMPPATWFDFEVDTLYLDWGFAYKTKSRCDHYAFGPGHIGDCAEKVKKLALWDNYIINYTIEDDGSPFEEWLRGVLVEFKHLDELVLVDRYHLNTEVQRKDLVMLDEVIAIKDAMEIFKEEKGKPYSEEKTALVQKEHQFWRERSKRMTPAEKKDLEARRRSDDDWDVPKVVSWKTITTNGRLEKYKKAVEAYEMKKFADASTIEAEVEEESESEEEPETESEPDEFDDTYDSDDSDEPMTNED</sequence>
<name>A0A132BAM5_MOLSC</name>
<gene>
    <name evidence="2" type="ORF">LY89DRAFT_690372</name>
</gene>
<evidence type="ECO:0000256" key="1">
    <source>
        <dbReference type="SAM" id="MobiDB-lite"/>
    </source>
</evidence>
<evidence type="ECO:0000313" key="3">
    <source>
        <dbReference type="Proteomes" id="UP000070700"/>
    </source>
</evidence>
<organism evidence="2 3">
    <name type="scientific">Mollisia scopiformis</name>
    <name type="common">Conifer needle endophyte fungus</name>
    <name type="synonym">Phialocephala scopiformis</name>
    <dbReference type="NCBI Taxonomy" id="149040"/>
    <lineage>
        <taxon>Eukaryota</taxon>
        <taxon>Fungi</taxon>
        <taxon>Dikarya</taxon>
        <taxon>Ascomycota</taxon>
        <taxon>Pezizomycotina</taxon>
        <taxon>Leotiomycetes</taxon>
        <taxon>Helotiales</taxon>
        <taxon>Mollisiaceae</taxon>
        <taxon>Mollisia</taxon>
    </lineage>
</organism>
<feature type="compositionally biased region" description="Acidic residues" evidence="1">
    <location>
        <begin position="217"/>
        <end position="255"/>
    </location>
</feature>
<dbReference type="EMBL" id="KQ947432">
    <property type="protein sequence ID" value="KUJ09323.1"/>
    <property type="molecule type" value="Genomic_DNA"/>
</dbReference>
<dbReference type="RefSeq" id="XP_018063678.1">
    <property type="nucleotide sequence ID" value="XM_018216085.1"/>
</dbReference>
<dbReference type="GeneID" id="28825811"/>